<reference evidence="1" key="1">
    <citation type="submission" date="2019-08" db="EMBL/GenBank/DDBJ databases">
        <authorList>
            <person name="Kucharzyk K."/>
            <person name="Murdoch R.W."/>
            <person name="Higgins S."/>
            <person name="Loffler F."/>
        </authorList>
    </citation>
    <scope>NUCLEOTIDE SEQUENCE</scope>
</reference>
<evidence type="ECO:0000313" key="1">
    <source>
        <dbReference type="EMBL" id="MPN11237.1"/>
    </source>
</evidence>
<dbReference type="EMBL" id="VSSQ01057436">
    <property type="protein sequence ID" value="MPN11237.1"/>
    <property type="molecule type" value="Genomic_DNA"/>
</dbReference>
<organism evidence="1">
    <name type="scientific">bioreactor metagenome</name>
    <dbReference type="NCBI Taxonomy" id="1076179"/>
    <lineage>
        <taxon>unclassified sequences</taxon>
        <taxon>metagenomes</taxon>
        <taxon>ecological metagenomes</taxon>
    </lineage>
</organism>
<comment type="caution">
    <text evidence="1">The sequence shown here is derived from an EMBL/GenBank/DDBJ whole genome shotgun (WGS) entry which is preliminary data.</text>
</comment>
<name>A0A645FAF6_9ZZZZ</name>
<gene>
    <name evidence="1" type="ORF">SDC9_158538</name>
</gene>
<sequence>MAHITAFTRMNGYDPHHLHCAEGFPNRSSDNIKLISQISFRQHPITRLQFSFFDGKLNLMNYFLIDLFRLHWSKHYSPQLKISHFHKLCYCQKCFFNIYWHPCRQDTSSSIEIFTNQTIGIINSLRFMDNFQPAFQLSLTHRTG</sequence>
<accession>A0A645FAF6</accession>
<proteinExistence type="predicted"/>
<dbReference type="AlphaFoldDB" id="A0A645FAF6"/>
<protein>
    <submittedName>
        <fullName evidence="1">Uncharacterized protein</fullName>
    </submittedName>
</protein>